<proteinExistence type="predicted"/>
<evidence type="ECO:0000313" key="1">
    <source>
        <dbReference type="EMBL" id="SVC09101.1"/>
    </source>
</evidence>
<dbReference type="EMBL" id="UINC01073029">
    <property type="protein sequence ID" value="SVC09101.1"/>
    <property type="molecule type" value="Genomic_DNA"/>
</dbReference>
<dbReference type="AlphaFoldDB" id="A0A382JEF9"/>
<gene>
    <name evidence="1" type="ORF">METZ01_LOCUS261955</name>
</gene>
<accession>A0A382JEF9</accession>
<organism evidence="1">
    <name type="scientific">marine metagenome</name>
    <dbReference type="NCBI Taxonomy" id="408172"/>
    <lineage>
        <taxon>unclassified sequences</taxon>
        <taxon>metagenomes</taxon>
        <taxon>ecological metagenomes</taxon>
    </lineage>
</organism>
<protein>
    <recommendedName>
        <fullName evidence="2">6-phosphogluconate dehydrogenase NADP-binding domain-containing protein</fullName>
    </recommendedName>
</protein>
<reference evidence="1" key="1">
    <citation type="submission" date="2018-05" db="EMBL/GenBank/DDBJ databases">
        <authorList>
            <person name="Lanie J.A."/>
            <person name="Ng W.-L."/>
            <person name="Kazmierczak K.M."/>
            <person name="Andrzejewski T.M."/>
            <person name="Davidsen T.M."/>
            <person name="Wayne K.J."/>
            <person name="Tettelin H."/>
            <person name="Glass J.I."/>
            <person name="Rusch D."/>
            <person name="Podicherti R."/>
            <person name="Tsui H.-C.T."/>
            <person name="Winkler M.E."/>
        </authorList>
    </citation>
    <scope>NUCLEOTIDE SEQUENCE</scope>
</reference>
<evidence type="ECO:0008006" key="2">
    <source>
        <dbReference type="Google" id="ProtNLM"/>
    </source>
</evidence>
<sequence length="48" mass="5359">MKNIDSMQTISILGCGKLGFPITFDLLNERCYIKGSTTSVSKWGYLLD</sequence>
<name>A0A382JEF9_9ZZZZ</name>